<dbReference type="Proteomes" id="UP001240171">
    <property type="component" value="Unassembled WGS sequence"/>
</dbReference>
<organism evidence="2 3">
    <name type="scientific">Paenibacillus lacisoli</name>
    <dbReference type="NCBI Taxonomy" id="3064525"/>
    <lineage>
        <taxon>Bacteria</taxon>
        <taxon>Bacillati</taxon>
        <taxon>Bacillota</taxon>
        <taxon>Bacilli</taxon>
        <taxon>Bacillales</taxon>
        <taxon>Paenibacillaceae</taxon>
        <taxon>Paenibacillus</taxon>
    </lineage>
</organism>
<feature type="transmembrane region" description="Helical" evidence="1">
    <location>
        <begin position="21"/>
        <end position="46"/>
    </location>
</feature>
<comment type="caution">
    <text evidence="2">The sequence shown here is derived from an EMBL/GenBank/DDBJ whole genome shotgun (WGS) entry which is preliminary data.</text>
</comment>
<keyword evidence="3" id="KW-1185">Reference proteome</keyword>
<dbReference type="RefSeq" id="WP_305023220.1">
    <property type="nucleotide sequence ID" value="NZ_JAUQTB010000002.1"/>
</dbReference>
<keyword evidence="1" id="KW-0472">Membrane</keyword>
<evidence type="ECO:0000313" key="2">
    <source>
        <dbReference type="EMBL" id="MDO7906042.1"/>
    </source>
</evidence>
<reference evidence="2 3" key="1">
    <citation type="submission" date="2023-07" db="EMBL/GenBank/DDBJ databases">
        <title>Paenibacillus sp. JX-17 nov. isolated from soil.</title>
        <authorList>
            <person name="Wan Y."/>
            <person name="Liu B."/>
        </authorList>
    </citation>
    <scope>NUCLEOTIDE SEQUENCE [LARGE SCALE GENOMIC DNA]</scope>
    <source>
        <strain evidence="2 3">JX-17</strain>
    </source>
</reference>
<sequence length="85" mass="9950">MKMKKLLSLRQWSHIFRRVPRFLMSPQVATADKLLFFIPVVLYWVLPDVMPFMPIDDIGVTMLLMNWFVSRVERKYPALGGAGTH</sequence>
<evidence type="ECO:0000313" key="3">
    <source>
        <dbReference type="Proteomes" id="UP001240171"/>
    </source>
</evidence>
<keyword evidence="1" id="KW-1133">Transmembrane helix</keyword>
<protein>
    <recommendedName>
        <fullName evidence="4">DUF1232 domain-containing protein</fullName>
    </recommendedName>
</protein>
<evidence type="ECO:0008006" key="4">
    <source>
        <dbReference type="Google" id="ProtNLM"/>
    </source>
</evidence>
<dbReference type="EMBL" id="JAUQTB010000002">
    <property type="protein sequence ID" value="MDO7906042.1"/>
    <property type="molecule type" value="Genomic_DNA"/>
</dbReference>
<name>A0ABT9CDJ2_9BACL</name>
<gene>
    <name evidence="2" type="ORF">Q5741_06365</name>
</gene>
<accession>A0ABT9CDJ2</accession>
<keyword evidence="1" id="KW-0812">Transmembrane</keyword>
<evidence type="ECO:0000256" key="1">
    <source>
        <dbReference type="SAM" id="Phobius"/>
    </source>
</evidence>
<proteinExistence type="predicted"/>